<dbReference type="EMBL" id="JBITYG010000002">
    <property type="protein sequence ID" value="MFI9100069.1"/>
    <property type="molecule type" value="Genomic_DNA"/>
</dbReference>
<comment type="caution">
    <text evidence="2">The sequence shown here is derived from an EMBL/GenBank/DDBJ whole genome shotgun (WGS) entry which is preliminary data.</text>
</comment>
<dbReference type="Pfam" id="PF00480">
    <property type="entry name" value="ROK"/>
    <property type="match status" value="1"/>
</dbReference>
<organism evidence="2 3">
    <name type="scientific">Streptomyces fildesensis</name>
    <dbReference type="NCBI Taxonomy" id="375757"/>
    <lineage>
        <taxon>Bacteria</taxon>
        <taxon>Bacillati</taxon>
        <taxon>Actinomycetota</taxon>
        <taxon>Actinomycetes</taxon>
        <taxon>Kitasatosporales</taxon>
        <taxon>Streptomycetaceae</taxon>
        <taxon>Streptomyces</taxon>
    </lineage>
</organism>
<accession>A0ABW8C0W7</accession>
<dbReference type="PANTHER" id="PTHR18964:SF149">
    <property type="entry name" value="BIFUNCTIONAL UDP-N-ACETYLGLUCOSAMINE 2-EPIMERASE_N-ACETYLMANNOSAMINE KINASE"/>
    <property type="match status" value="1"/>
</dbReference>
<evidence type="ECO:0000256" key="1">
    <source>
        <dbReference type="ARBA" id="ARBA00006479"/>
    </source>
</evidence>
<dbReference type="PANTHER" id="PTHR18964">
    <property type="entry name" value="ROK (REPRESSOR, ORF, KINASE) FAMILY"/>
    <property type="match status" value="1"/>
</dbReference>
<name>A0ABW8C0W7_9ACTN</name>
<reference evidence="2 3" key="1">
    <citation type="submission" date="2024-10" db="EMBL/GenBank/DDBJ databases">
        <title>The Natural Products Discovery Center: Release of the First 8490 Sequenced Strains for Exploring Actinobacteria Biosynthetic Diversity.</title>
        <authorList>
            <person name="Kalkreuter E."/>
            <person name="Kautsar S.A."/>
            <person name="Yang D."/>
            <person name="Bader C.D."/>
            <person name="Teijaro C.N."/>
            <person name="Fluegel L."/>
            <person name="Davis C.M."/>
            <person name="Simpson J.R."/>
            <person name="Lauterbach L."/>
            <person name="Steele A.D."/>
            <person name="Gui C."/>
            <person name="Meng S."/>
            <person name="Li G."/>
            <person name="Viehrig K."/>
            <person name="Ye F."/>
            <person name="Su P."/>
            <person name="Kiefer A.F."/>
            <person name="Nichols A."/>
            <person name="Cepeda A.J."/>
            <person name="Yan W."/>
            <person name="Fan B."/>
            <person name="Jiang Y."/>
            <person name="Adhikari A."/>
            <person name="Zheng C.-J."/>
            <person name="Schuster L."/>
            <person name="Cowan T.M."/>
            <person name="Smanski M.J."/>
            <person name="Chevrette M.G."/>
            <person name="De Carvalho L.P.S."/>
            <person name="Shen B."/>
        </authorList>
    </citation>
    <scope>NUCLEOTIDE SEQUENCE [LARGE SCALE GENOMIC DNA]</scope>
    <source>
        <strain evidence="2 3">NPDC053399</strain>
    </source>
</reference>
<comment type="similarity">
    <text evidence="1">Belongs to the ROK (NagC/XylR) family.</text>
</comment>
<keyword evidence="3" id="KW-1185">Reference proteome</keyword>
<dbReference type="Proteomes" id="UP001614394">
    <property type="component" value="Unassembled WGS sequence"/>
</dbReference>
<gene>
    <name evidence="2" type="ORF">ACIGXA_06065</name>
</gene>
<proteinExistence type="inferred from homology"/>
<sequence>MREGLDAGECVIALDVGGTGIKGALLDRELLLATVRRPTPRAAGPEAVVDVITETLRALAQQARDEGLRVRRVGVVVPGHVDEDLSHAVYSANIGWRDLPLANLLERRTSLPVTLGHDVRAGGLAECVLGAARGARDVLFVAIGTGIAAAVISDGRPVRAGGHAGELGHVVVDPNGAKCQCGGRGCLETVASAVAIRAAYTARSGRAVQGADEVAALVAQGDADAVAVWDRAVDALASALATASSLLGPELVVLGGGLAQAGDTLLKPVRARLAQRLTFQRRPAVVRAALGDMAGCLGAGLYAWQAVDAATRGAGSGTADGEFAMRGATAGSAGVGSR</sequence>
<dbReference type="SUPFAM" id="SSF53067">
    <property type="entry name" value="Actin-like ATPase domain"/>
    <property type="match status" value="1"/>
</dbReference>
<dbReference type="Gene3D" id="3.30.420.40">
    <property type="match status" value="2"/>
</dbReference>
<evidence type="ECO:0000313" key="3">
    <source>
        <dbReference type="Proteomes" id="UP001614394"/>
    </source>
</evidence>
<evidence type="ECO:0000313" key="2">
    <source>
        <dbReference type="EMBL" id="MFI9100069.1"/>
    </source>
</evidence>
<dbReference type="RefSeq" id="WP_399644913.1">
    <property type="nucleotide sequence ID" value="NZ_JBITYG010000002.1"/>
</dbReference>
<dbReference type="InterPro" id="IPR043129">
    <property type="entry name" value="ATPase_NBD"/>
</dbReference>
<protein>
    <submittedName>
        <fullName evidence="2">ROK family protein</fullName>
    </submittedName>
</protein>
<dbReference type="InterPro" id="IPR000600">
    <property type="entry name" value="ROK"/>
</dbReference>